<dbReference type="Proteomes" id="UP001569175">
    <property type="component" value="Unassembled WGS sequence"/>
</dbReference>
<protein>
    <submittedName>
        <fullName evidence="2">Uncharacterized protein</fullName>
    </submittedName>
</protein>
<proteinExistence type="predicted"/>
<gene>
    <name evidence="2" type="ORF">ACED57_07965</name>
</gene>
<evidence type="ECO:0000313" key="2">
    <source>
        <dbReference type="EMBL" id="MEZ8053085.1"/>
    </source>
</evidence>
<reference evidence="2 3" key="1">
    <citation type="submission" date="2024-06" db="EMBL/GenBank/DDBJ databases">
        <authorList>
            <person name="Steensen K."/>
            <person name="Seneca J."/>
            <person name="Bartlau N."/>
            <person name="Yu A.X."/>
            <person name="Polz M.F."/>
        </authorList>
    </citation>
    <scope>NUCLEOTIDE SEQUENCE [LARGE SCALE GENOMIC DNA]</scope>
    <source>
        <strain evidence="2 3">1F9</strain>
    </source>
</reference>
<feature type="chain" id="PRO_5045415237" evidence="1">
    <location>
        <begin position="24"/>
        <end position="153"/>
    </location>
</feature>
<feature type="signal peptide" evidence="1">
    <location>
        <begin position="1"/>
        <end position="23"/>
    </location>
</feature>
<dbReference type="EMBL" id="JBGOOL010000017">
    <property type="protein sequence ID" value="MEZ8053085.1"/>
    <property type="molecule type" value="Genomic_DNA"/>
</dbReference>
<dbReference type="RefSeq" id="WP_371707503.1">
    <property type="nucleotide sequence ID" value="NZ_JBGOOL010000017.1"/>
</dbReference>
<evidence type="ECO:0000313" key="3">
    <source>
        <dbReference type="Proteomes" id="UP001569175"/>
    </source>
</evidence>
<comment type="caution">
    <text evidence="2">The sequence shown here is derived from an EMBL/GenBank/DDBJ whole genome shotgun (WGS) entry which is preliminary data.</text>
</comment>
<keyword evidence="1" id="KW-0732">Signal</keyword>
<sequence>MKKAFLIALIPIALTGAAFSLYGLEVTATIARDGAENKCPLSSPVFVKVQNNTFSTIRNITFDLELFRDSRSINVLNGTTNRVFDTVIPPLSYSSGCLSDSYIKSFINPNEVDINTATRKQVALSSLQSVKNFREFEPRHTVYISNVQATYFK</sequence>
<organism evidence="2 3">
    <name type="scientific">Vibrio atlanticus</name>
    <dbReference type="NCBI Taxonomy" id="693153"/>
    <lineage>
        <taxon>Bacteria</taxon>
        <taxon>Pseudomonadati</taxon>
        <taxon>Pseudomonadota</taxon>
        <taxon>Gammaproteobacteria</taxon>
        <taxon>Vibrionales</taxon>
        <taxon>Vibrionaceae</taxon>
        <taxon>Vibrio</taxon>
    </lineage>
</organism>
<accession>A0ABV4KKX1</accession>
<keyword evidence="3" id="KW-1185">Reference proteome</keyword>
<name>A0ABV4KKX1_9VIBR</name>
<evidence type="ECO:0000256" key="1">
    <source>
        <dbReference type="SAM" id="SignalP"/>
    </source>
</evidence>